<keyword evidence="5" id="KW-1185">Reference proteome</keyword>
<proteinExistence type="predicted"/>
<dbReference type="InterPro" id="IPR013079">
    <property type="entry name" value="6Phosfructo_kin"/>
</dbReference>
<dbReference type="Gene3D" id="3.40.50.300">
    <property type="entry name" value="P-loop containing nucleotide triphosphate hydrolases"/>
    <property type="match status" value="1"/>
</dbReference>
<dbReference type="GO" id="GO:0006000">
    <property type="term" value="P:fructose metabolic process"/>
    <property type="evidence" value="ECO:0007669"/>
    <property type="project" value="InterPro"/>
</dbReference>
<evidence type="ECO:0000256" key="1">
    <source>
        <dbReference type="ARBA" id="ARBA00022741"/>
    </source>
</evidence>
<protein>
    <recommendedName>
        <fullName evidence="3">6-phosphofructo-2-kinase domain-containing protein</fullName>
    </recommendedName>
</protein>
<dbReference type="Pfam" id="PF01591">
    <property type="entry name" value="6PF2K"/>
    <property type="match status" value="1"/>
</dbReference>
<reference evidence="4" key="1">
    <citation type="submission" date="2022-04" db="EMBL/GenBank/DDBJ databases">
        <title>Carnegiea gigantea Genome sequencing and assembly v2.</title>
        <authorList>
            <person name="Copetti D."/>
            <person name="Sanderson M.J."/>
            <person name="Burquez A."/>
            <person name="Wojciechowski M.F."/>
        </authorList>
    </citation>
    <scope>NUCLEOTIDE SEQUENCE</scope>
    <source>
        <strain evidence="4">SGP5-SGP5p</strain>
        <tissue evidence="4">Aerial part</tissue>
    </source>
</reference>
<dbReference type="GO" id="GO:0004331">
    <property type="term" value="F:fructose-2,6-bisphosphate 2-phosphatase activity"/>
    <property type="evidence" value="ECO:0007669"/>
    <property type="project" value="TreeGrafter"/>
</dbReference>
<keyword evidence="1" id="KW-0547">Nucleotide-binding</keyword>
<evidence type="ECO:0000259" key="3">
    <source>
        <dbReference type="Pfam" id="PF01591"/>
    </source>
</evidence>
<dbReference type="GO" id="GO:0005524">
    <property type="term" value="F:ATP binding"/>
    <property type="evidence" value="ECO:0007669"/>
    <property type="project" value="UniProtKB-KW"/>
</dbReference>
<feature type="domain" description="6-phosphofructo-2-kinase" evidence="3">
    <location>
        <begin position="173"/>
        <end position="216"/>
    </location>
</feature>
<dbReference type="OrthoDB" id="10585577at2759"/>
<evidence type="ECO:0000313" key="5">
    <source>
        <dbReference type="Proteomes" id="UP001153076"/>
    </source>
</evidence>
<dbReference type="GO" id="GO:0006003">
    <property type="term" value="P:fructose 2,6-bisphosphate metabolic process"/>
    <property type="evidence" value="ECO:0007669"/>
    <property type="project" value="InterPro"/>
</dbReference>
<sequence length="224" mass="25149">MFLPISRSKFIEILLVFEFGFDCFIETMASENIGNVFSCRLMRACELRQAERRARSLKFKLGKLVNESFLGGSDPSPSNRKFCELAVGQAAQGKSADFFRADNPEGIEARNEQGTVDMFRYSKFLLTRSNTDAKIFGFILIWGILLCETEMQTKGMIANLLLEIVLEAPSPDVAALAMEDMISWMQGGGQVGIFDATNSSRQRRNMLMKMAEGKCKVTSCFIWV</sequence>
<comment type="caution">
    <text evidence="4">The sequence shown here is derived from an EMBL/GenBank/DDBJ whole genome shotgun (WGS) entry which is preliminary data.</text>
</comment>
<evidence type="ECO:0000313" key="4">
    <source>
        <dbReference type="EMBL" id="KAJ8431780.1"/>
    </source>
</evidence>
<dbReference type="GO" id="GO:0003873">
    <property type="term" value="F:6-phosphofructo-2-kinase activity"/>
    <property type="evidence" value="ECO:0007669"/>
    <property type="project" value="InterPro"/>
</dbReference>
<dbReference type="AlphaFoldDB" id="A0A9Q1JVD2"/>
<organism evidence="4 5">
    <name type="scientific">Carnegiea gigantea</name>
    <dbReference type="NCBI Taxonomy" id="171969"/>
    <lineage>
        <taxon>Eukaryota</taxon>
        <taxon>Viridiplantae</taxon>
        <taxon>Streptophyta</taxon>
        <taxon>Embryophyta</taxon>
        <taxon>Tracheophyta</taxon>
        <taxon>Spermatophyta</taxon>
        <taxon>Magnoliopsida</taxon>
        <taxon>eudicotyledons</taxon>
        <taxon>Gunneridae</taxon>
        <taxon>Pentapetalae</taxon>
        <taxon>Caryophyllales</taxon>
        <taxon>Cactineae</taxon>
        <taxon>Cactaceae</taxon>
        <taxon>Cactoideae</taxon>
        <taxon>Echinocereeae</taxon>
        <taxon>Carnegiea</taxon>
    </lineage>
</organism>
<gene>
    <name evidence="4" type="ORF">Cgig2_026657</name>
</gene>
<dbReference type="EMBL" id="JAKOGI010000662">
    <property type="protein sequence ID" value="KAJ8431780.1"/>
    <property type="molecule type" value="Genomic_DNA"/>
</dbReference>
<dbReference type="InterPro" id="IPR003094">
    <property type="entry name" value="6Pfruct_kin"/>
</dbReference>
<dbReference type="GO" id="GO:0005829">
    <property type="term" value="C:cytosol"/>
    <property type="evidence" value="ECO:0007669"/>
    <property type="project" value="TreeGrafter"/>
</dbReference>
<dbReference type="PANTHER" id="PTHR10606:SF44">
    <property type="entry name" value="6-PHOSPHOFRUCTO 2-KINASE_FRUCTOSE 2,6-BISPHOSPHATASE LONG FORM"/>
    <property type="match status" value="1"/>
</dbReference>
<dbReference type="InterPro" id="IPR027417">
    <property type="entry name" value="P-loop_NTPase"/>
</dbReference>
<evidence type="ECO:0000256" key="2">
    <source>
        <dbReference type="ARBA" id="ARBA00022840"/>
    </source>
</evidence>
<dbReference type="Proteomes" id="UP001153076">
    <property type="component" value="Unassembled WGS sequence"/>
</dbReference>
<name>A0A9Q1JVD2_9CARY</name>
<accession>A0A9Q1JVD2</accession>
<dbReference type="PANTHER" id="PTHR10606">
    <property type="entry name" value="6-PHOSPHOFRUCTO-2-KINASE/FRUCTOSE-2,6-BISPHOSPHATASE"/>
    <property type="match status" value="1"/>
</dbReference>
<keyword evidence="2" id="KW-0067">ATP-binding</keyword>